<dbReference type="VEuPathDB" id="PiroplasmaDB:BEWA_016960"/>
<keyword evidence="2" id="KW-1185">Reference proteome</keyword>
<name>L1L9C9_THEEQ</name>
<reference evidence="1" key="2">
    <citation type="journal article" date="2012" name="BMC Genomics">
        <title>Comparative genomic analysis and phylogenetic position of Theileria equi.</title>
        <authorList>
            <person name="Kappmeyer L.S."/>
            <person name="Thiagarajan M."/>
            <person name="Herndon D.R."/>
            <person name="Ramsay J.D."/>
            <person name="Caler E."/>
            <person name="Djikeng A."/>
            <person name="Gillespie J.J."/>
            <person name="Lau A.O."/>
            <person name="Roalson E.H."/>
            <person name="Silva J.C."/>
            <person name="Silva M.G."/>
            <person name="Suarez C.E."/>
            <person name="Ueti M.W."/>
            <person name="Nene V.M."/>
            <person name="Mealey R.H."/>
            <person name="Knowles D.P."/>
            <person name="Brayton K.A."/>
        </authorList>
    </citation>
    <scope>NUCLEOTIDE SEQUENCE [LARGE SCALE GENOMIC DNA]</scope>
    <source>
        <strain evidence="1">WA</strain>
    </source>
</reference>
<accession>L1L9C9</accession>
<dbReference type="GeneID" id="15804933"/>
<reference evidence="1" key="1">
    <citation type="submission" date="2009-04" db="EMBL/GenBank/DDBJ databases">
        <authorList>
            <person name="Kappmeyer L."/>
            <person name="Thiagarajan M."/>
            <person name="Herndon D."/>
            <person name="Caler E."/>
            <person name="Galinsky K."/>
            <person name="Inman J."/>
            <person name="Schobel S."/>
            <person name="Amedeo P."/>
            <person name="Watkins K."/>
            <person name="Bradley B."/>
            <person name="Sosa J."/>
            <person name="Sarmiento M."/>
            <person name="Fedorova N."/>
            <person name="Brayton K."/>
            <person name="Lau A."/>
            <person name="Nene V."/>
            <person name="Djikeng A."/>
            <person name="Knowles D."/>
        </authorList>
    </citation>
    <scope>NUCLEOTIDE SEQUENCE</scope>
    <source>
        <strain evidence="1">WA</strain>
    </source>
</reference>
<comment type="caution">
    <text evidence="1">The sequence shown here is derived from an EMBL/GenBank/DDBJ whole genome shotgun (WGS) entry which is preliminary data.</text>
</comment>
<organism evidence="1 2">
    <name type="scientific">Theileria equi strain WA</name>
    <dbReference type="NCBI Taxonomy" id="1537102"/>
    <lineage>
        <taxon>Eukaryota</taxon>
        <taxon>Sar</taxon>
        <taxon>Alveolata</taxon>
        <taxon>Apicomplexa</taxon>
        <taxon>Aconoidasida</taxon>
        <taxon>Piroplasmida</taxon>
        <taxon>Theileriidae</taxon>
        <taxon>Theileria</taxon>
    </lineage>
</organism>
<sequence>MVTGTTTKTSVVVDIGKTENTGQYKYGNTQHKITLHKIDHQPDKGYKKYVHTLTGDCVVGTIRYGNKDQNGFDLKDQNCIEVTVYYLEHDRNNAFPFIVGITKDKTSYEYFTKDHSADSTNWGKTDITSDDALKNKLSEINKATHLVLLNVDAETRSTYYSNGTKTSPFTHPNIEIKVSEPKCVQTVYKKFDHTPTGGSIRILNTVGKGSSLYPLISSDLYTCYTSAHFYTWSGDKENNKILLELKSTGSMYFKFEGGNGYTTVEANQT</sequence>
<dbReference type="RefSeq" id="XP_004831469.1">
    <property type="nucleotide sequence ID" value="XM_004831412.1"/>
</dbReference>
<evidence type="ECO:0000313" key="2">
    <source>
        <dbReference type="Proteomes" id="UP000031512"/>
    </source>
</evidence>
<dbReference type="Proteomes" id="UP000031512">
    <property type="component" value="Unassembled WGS sequence"/>
</dbReference>
<protein>
    <submittedName>
        <fullName evidence="1">Uncharacterized protein</fullName>
    </submittedName>
</protein>
<dbReference type="EMBL" id="ACOU01000008">
    <property type="protein sequence ID" value="EKX72017.1"/>
    <property type="molecule type" value="Genomic_DNA"/>
</dbReference>
<proteinExistence type="predicted"/>
<dbReference type="KEGG" id="beq:BEWA_016960"/>
<evidence type="ECO:0000313" key="1">
    <source>
        <dbReference type="EMBL" id="EKX72017.1"/>
    </source>
</evidence>
<dbReference type="AlphaFoldDB" id="L1L9C9"/>
<gene>
    <name evidence="1" type="ORF">BEWA_016960</name>
</gene>